<dbReference type="InterPro" id="IPR036890">
    <property type="entry name" value="HATPase_C_sf"/>
</dbReference>
<dbReference type="InterPro" id="IPR036097">
    <property type="entry name" value="HisK_dim/P_sf"/>
</dbReference>
<feature type="domain" description="Histidine kinase" evidence="12">
    <location>
        <begin position="247"/>
        <end position="443"/>
    </location>
</feature>
<evidence type="ECO:0000313" key="14">
    <source>
        <dbReference type="Proteomes" id="UP000564677"/>
    </source>
</evidence>
<comment type="subcellular location">
    <subcellularLocation>
        <location evidence="2">Membrane</location>
        <topology evidence="2">Multi-pass membrane protein</topology>
    </subcellularLocation>
</comment>
<dbReference type="CDD" id="cd00082">
    <property type="entry name" value="HisKA"/>
    <property type="match status" value="1"/>
</dbReference>
<evidence type="ECO:0000256" key="1">
    <source>
        <dbReference type="ARBA" id="ARBA00000085"/>
    </source>
</evidence>
<dbReference type="AlphaFoldDB" id="A0A7X5ZX19"/>
<dbReference type="RefSeq" id="WP_167301102.1">
    <property type="nucleotide sequence ID" value="NZ_CP170557.1"/>
</dbReference>
<evidence type="ECO:0000256" key="8">
    <source>
        <dbReference type="ARBA" id="ARBA00022989"/>
    </source>
</evidence>
<dbReference type="Pfam" id="PF02518">
    <property type="entry name" value="HATPase_c"/>
    <property type="match status" value="1"/>
</dbReference>
<keyword evidence="14" id="KW-1185">Reference proteome</keyword>
<evidence type="ECO:0000256" key="11">
    <source>
        <dbReference type="SAM" id="Phobius"/>
    </source>
</evidence>
<evidence type="ECO:0000256" key="2">
    <source>
        <dbReference type="ARBA" id="ARBA00004141"/>
    </source>
</evidence>
<dbReference type="PANTHER" id="PTHR45436:SF15">
    <property type="entry name" value="SENSOR HISTIDINE KINASE CUSS"/>
    <property type="match status" value="1"/>
</dbReference>
<evidence type="ECO:0000256" key="5">
    <source>
        <dbReference type="ARBA" id="ARBA00022679"/>
    </source>
</evidence>
<evidence type="ECO:0000259" key="12">
    <source>
        <dbReference type="PROSITE" id="PS50109"/>
    </source>
</evidence>
<dbReference type="Pfam" id="PF00512">
    <property type="entry name" value="HisKA"/>
    <property type="match status" value="1"/>
</dbReference>
<dbReference type="SMART" id="SM00387">
    <property type="entry name" value="HATPase_c"/>
    <property type="match status" value="1"/>
</dbReference>
<dbReference type="PROSITE" id="PS50109">
    <property type="entry name" value="HIS_KIN"/>
    <property type="match status" value="1"/>
</dbReference>
<name>A0A7X5ZX19_9SPHN</name>
<dbReference type="InterPro" id="IPR050428">
    <property type="entry name" value="TCS_sensor_his_kinase"/>
</dbReference>
<feature type="transmembrane region" description="Helical" evidence="11">
    <location>
        <begin position="167"/>
        <end position="185"/>
    </location>
</feature>
<evidence type="ECO:0000256" key="6">
    <source>
        <dbReference type="ARBA" id="ARBA00022692"/>
    </source>
</evidence>
<keyword evidence="10 11" id="KW-0472">Membrane</keyword>
<evidence type="ECO:0000256" key="7">
    <source>
        <dbReference type="ARBA" id="ARBA00022777"/>
    </source>
</evidence>
<evidence type="ECO:0000313" key="13">
    <source>
        <dbReference type="EMBL" id="NIJ66795.1"/>
    </source>
</evidence>
<keyword evidence="5" id="KW-0808">Transferase</keyword>
<dbReference type="InterPro" id="IPR004358">
    <property type="entry name" value="Sig_transdc_His_kin-like_C"/>
</dbReference>
<dbReference type="PANTHER" id="PTHR45436">
    <property type="entry name" value="SENSOR HISTIDINE KINASE YKOH"/>
    <property type="match status" value="1"/>
</dbReference>
<accession>A0A7X5ZX19</accession>
<evidence type="ECO:0000256" key="4">
    <source>
        <dbReference type="ARBA" id="ARBA00022553"/>
    </source>
</evidence>
<keyword evidence="6 11" id="KW-0812">Transmembrane</keyword>
<dbReference type="SUPFAM" id="SSF55874">
    <property type="entry name" value="ATPase domain of HSP90 chaperone/DNA topoisomerase II/histidine kinase"/>
    <property type="match status" value="1"/>
</dbReference>
<dbReference type="GO" id="GO:0000155">
    <property type="term" value="F:phosphorelay sensor kinase activity"/>
    <property type="evidence" value="ECO:0007669"/>
    <property type="project" value="InterPro"/>
</dbReference>
<dbReference type="Proteomes" id="UP000564677">
    <property type="component" value="Unassembled WGS sequence"/>
</dbReference>
<organism evidence="13 14">
    <name type="scientific">Sphingomonas leidyi</name>
    <dbReference type="NCBI Taxonomy" id="68569"/>
    <lineage>
        <taxon>Bacteria</taxon>
        <taxon>Pseudomonadati</taxon>
        <taxon>Pseudomonadota</taxon>
        <taxon>Alphaproteobacteria</taxon>
        <taxon>Sphingomonadales</taxon>
        <taxon>Sphingomonadaceae</taxon>
        <taxon>Sphingomonas</taxon>
    </lineage>
</organism>
<evidence type="ECO:0000256" key="9">
    <source>
        <dbReference type="ARBA" id="ARBA00023012"/>
    </source>
</evidence>
<dbReference type="InterPro" id="IPR003594">
    <property type="entry name" value="HATPase_dom"/>
</dbReference>
<proteinExistence type="predicted"/>
<reference evidence="13 14" key="1">
    <citation type="submission" date="2020-03" db="EMBL/GenBank/DDBJ databases">
        <title>Genomic Encyclopedia of Type Strains, Phase IV (KMG-IV): sequencing the most valuable type-strain genomes for metagenomic binning, comparative biology and taxonomic classification.</title>
        <authorList>
            <person name="Goeker M."/>
        </authorList>
    </citation>
    <scope>NUCLEOTIDE SEQUENCE [LARGE SCALE GENOMIC DNA]</scope>
    <source>
        <strain evidence="13 14">DSM 4733</strain>
    </source>
</reference>
<sequence>MSASRPVPLKRQLVVRLLAFQISILLVFSAAFVAYLIRADDGGALIDSNFAEVAVRAIRRDADGQLRLVKTRDLEALRASTPDMWFVARSDRGELIAFGKMPALYRPIAHNLDRITFADIRDTSPPFRDIAVVRRASGPAGAFTVLGKGGLFSMTFVVLFLSNLMMIPVLSLLAVITIVVTPLIIRRAFRRLSIAARQAGRIDIDRRGTRLSPEGLPAEVVPLIESMNGALCRLDEGYDRQQRFIVDAAHELRTPIAILQAKIEASADVPLVSRLQRDVARLATLAEQLLDLQRLERFAPLREGVDLGQIARGVAADIAPLVITGGGDLEVADLGGRPVRGDPAAIERMLANLIQNAVDHGGRNVILRVQGEAIEVEDDGPGIPVEERDRVFDPFHRLRARETGSGLGLNLIRQVMTLHGGTAHALEAPAGGTIMRLEFVESTQG</sequence>
<dbReference type="GO" id="GO:0005886">
    <property type="term" value="C:plasma membrane"/>
    <property type="evidence" value="ECO:0007669"/>
    <property type="project" value="TreeGrafter"/>
</dbReference>
<evidence type="ECO:0000256" key="3">
    <source>
        <dbReference type="ARBA" id="ARBA00012438"/>
    </source>
</evidence>
<dbReference type="Gene3D" id="3.30.565.10">
    <property type="entry name" value="Histidine kinase-like ATPase, C-terminal domain"/>
    <property type="match status" value="1"/>
</dbReference>
<feature type="transmembrane region" description="Helical" evidence="11">
    <location>
        <begin position="13"/>
        <end position="37"/>
    </location>
</feature>
<gene>
    <name evidence="13" type="ORF">FHR20_003771</name>
</gene>
<comment type="catalytic activity">
    <reaction evidence="1">
        <text>ATP + protein L-histidine = ADP + protein N-phospho-L-histidine.</text>
        <dbReference type="EC" id="2.7.13.3"/>
    </reaction>
</comment>
<comment type="caution">
    <text evidence="13">The sequence shown here is derived from an EMBL/GenBank/DDBJ whole genome shotgun (WGS) entry which is preliminary data.</text>
</comment>
<dbReference type="EMBL" id="JAASQV010000004">
    <property type="protein sequence ID" value="NIJ66795.1"/>
    <property type="molecule type" value="Genomic_DNA"/>
</dbReference>
<dbReference type="Gene3D" id="1.10.287.130">
    <property type="match status" value="1"/>
</dbReference>
<dbReference type="InterPro" id="IPR003661">
    <property type="entry name" value="HisK_dim/P_dom"/>
</dbReference>
<dbReference type="SUPFAM" id="SSF47384">
    <property type="entry name" value="Homodimeric domain of signal transducing histidine kinase"/>
    <property type="match status" value="1"/>
</dbReference>
<feature type="transmembrane region" description="Helical" evidence="11">
    <location>
        <begin position="140"/>
        <end position="161"/>
    </location>
</feature>
<evidence type="ECO:0000256" key="10">
    <source>
        <dbReference type="ARBA" id="ARBA00023136"/>
    </source>
</evidence>
<dbReference type="SMART" id="SM00388">
    <property type="entry name" value="HisKA"/>
    <property type="match status" value="1"/>
</dbReference>
<dbReference type="EC" id="2.7.13.3" evidence="3"/>
<keyword evidence="8 11" id="KW-1133">Transmembrane helix</keyword>
<keyword evidence="4" id="KW-0597">Phosphoprotein</keyword>
<protein>
    <recommendedName>
        <fullName evidence="3">histidine kinase</fullName>
        <ecNumber evidence="3">2.7.13.3</ecNumber>
    </recommendedName>
</protein>
<dbReference type="CDD" id="cd00075">
    <property type="entry name" value="HATPase"/>
    <property type="match status" value="1"/>
</dbReference>
<dbReference type="PRINTS" id="PR00344">
    <property type="entry name" value="BCTRLSENSOR"/>
</dbReference>
<dbReference type="InterPro" id="IPR005467">
    <property type="entry name" value="His_kinase_dom"/>
</dbReference>
<keyword evidence="9" id="KW-0902">Two-component regulatory system</keyword>
<keyword evidence="7 13" id="KW-0418">Kinase</keyword>